<feature type="transmembrane region" description="Helical" evidence="3">
    <location>
        <begin position="74"/>
        <end position="96"/>
    </location>
</feature>
<dbReference type="PANTHER" id="PTHR34220">
    <property type="entry name" value="SENSOR HISTIDINE KINASE YPDA"/>
    <property type="match status" value="1"/>
</dbReference>
<feature type="compositionally biased region" description="Polar residues" evidence="2">
    <location>
        <begin position="1"/>
        <end position="10"/>
    </location>
</feature>
<feature type="transmembrane region" description="Helical" evidence="3">
    <location>
        <begin position="393"/>
        <end position="417"/>
    </location>
</feature>
<dbReference type="InterPro" id="IPR050640">
    <property type="entry name" value="Bact_2-comp_sensor_kinase"/>
</dbReference>
<keyword evidence="6" id="KW-0808">Transferase</keyword>
<keyword evidence="1" id="KW-0175">Coiled coil</keyword>
<protein>
    <submittedName>
        <fullName evidence="6">Histidine kinase</fullName>
    </submittedName>
</protein>
<name>A0ABY5P9L4_9LACT</name>
<dbReference type="Gene3D" id="3.30.565.10">
    <property type="entry name" value="Histidine kinase-like ATPase, C-terminal domain"/>
    <property type="match status" value="1"/>
</dbReference>
<evidence type="ECO:0000256" key="2">
    <source>
        <dbReference type="SAM" id="MobiDB-lite"/>
    </source>
</evidence>
<evidence type="ECO:0000313" key="6">
    <source>
        <dbReference type="EMBL" id="UUX35290.1"/>
    </source>
</evidence>
<keyword evidence="3" id="KW-1133">Transmembrane helix</keyword>
<sequence length="930" mass="107375">MTIKINTPASKTGDRTVAAFSSQTPSSRFAQPSARHAQPNTGSTEPAFQEPKSSHFKPNSQPPQKQERQSLRSFLTRTSIILSLVTGFVIIFFFNYQFTNFTQQENEDNTRETFNQATNLIQRGLDQAAGITSTLENSEFITTTLETLQDSAYIGAEHYHASQQLINYLFVMAQESQFIEDILLITDTNQFSASLQVPGFRLNGIEKNPTVSTDYLFYEDEFYTNDIYYQNVPEITQPLPYFQNRLYFVTNITNSNSNQHVATAIVTLNADAILTSFLTPEYYQIRYNNQLLFKGDAYKPTNQDIILTREIQPYDLEIKIQSANYRNPGIQSSLIFIIMMLGLVLILSWPISDYMAKNALTSIYELLDWMAMQQPDRRVKLNKKYSFNMHNRIFLYLIVTTVLPFTFIMVLYVGQFYGNYVQDVQQMQEARVESKVQMVNDEINKLQNVLASLSLNTLPVQEEINTPNNIQRYLSNYQSTLNVRSISLLNNQQEELYRTTTNPHAIQPLINESNSVRTNNGDYEFIFQPQTSDPYGIIKLPIRNPSPTLSNVDTVQIEFDQSYFGDLPLLEEAMSESLLVDQQPIFEFQTSNIVSNQPPTARNLHQVNLPLNIAGWTYQVTFDQTNITSEIGLILSQYFSIFFVLLLILLAVAYFIATNVLKPFSRIVSQRDGLINLDRPSNFLDGIDEVTQIQQNFNDILDELYQLVDEKIAIQENLIKENYEKREIQLFALQNQINPHFLYNALDNLLFLVEDEQTEAAVEMVHSLSNYFQYINNRKDLVVPLWKEIEFTRHYLNIMNARFDNFEVRWDVDPGIANRPIVKLILQPLVENVVHHGVRNVDRMIHLDIFIRNLDQQLEIIVQDDADGIPEEKLQQIQSYLTNPTYNRSGLLNVYDRLTLYYNQDLTFEITSENGDGTRVRIVIPSFVKG</sequence>
<dbReference type="EMBL" id="CP102453">
    <property type="protein sequence ID" value="UUX35290.1"/>
    <property type="molecule type" value="Genomic_DNA"/>
</dbReference>
<dbReference type="InterPro" id="IPR003594">
    <property type="entry name" value="HATPase_dom"/>
</dbReference>
<keyword evidence="3" id="KW-0812">Transmembrane</keyword>
<evidence type="ECO:0000313" key="7">
    <source>
        <dbReference type="Proteomes" id="UP001315967"/>
    </source>
</evidence>
<organism evidence="6 7">
    <name type="scientific">Fundicoccus culcitae</name>
    <dbReference type="NCBI Taxonomy" id="2969821"/>
    <lineage>
        <taxon>Bacteria</taxon>
        <taxon>Bacillati</taxon>
        <taxon>Bacillota</taxon>
        <taxon>Bacilli</taxon>
        <taxon>Lactobacillales</taxon>
        <taxon>Aerococcaceae</taxon>
        <taxon>Fundicoccus</taxon>
    </lineage>
</organism>
<feature type="transmembrane region" description="Helical" evidence="3">
    <location>
        <begin position="329"/>
        <end position="349"/>
    </location>
</feature>
<keyword evidence="6" id="KW-0418">Kinase</keyword>
<dbReference type="Pfam" id="PF02518">
    <property type="entry name" value="HATPase_c"/>
    <property type="match status" value="1"/>
</dbReference>
<dbReference type="InterPro" id="IPR010559">
    <property type="entry name" value="Sig_transdc_His_kin_internal"/>
</dbReference>
<feature type="transmembrane region" description="Helical" evidence="3">
    <location>
        <begin position="638"/>
        <end position="661"/>
    </location>
</feature>
<feature type="domain" description="Signal transduction histidine kinase internal region" evidence="5">
    <location>
        <begin position="729"/>
        <end position="805"/>
    </location>
</feature>
<keyword evidence="3" id="KW-0472">Membrane</keyword>
<dbReference type="SUPFAM" id="SSF55874">
    <property type="entry name" value="ATPase domain of HSP90 chaperone/DNA topoisomerase II/histidine kinase"/>
    <property type="match status" value="1"/>
</dbReference>
<evidence type="ECO:0000259" key="4">
    <source>
        <dbReference type="Pfam" id="PF02518"/>
    </source>
</evidence>
<proteinExistence type="predicted"/>
<feature type="region of interest" description="Disordered" evidence="2">
    <location>
        <begin position="1"/>
        <end position="70"/>
    </location>
</feature>
<dbReference type="GO" id="GO:0016301">
    <property type="term" value="F:kinase activity"/>
    <property type="evidence" value="ECO:0007669"/>
    <property type="project" value="UniProtKB-KW"/>
</dbReference>
<reference evidence="6 7" key="1">
    <citation type="submission" date="2022-08" db="EMBL/GenBank/DDBJ databases">
        <title>Aerococcaceae sp. nov isolated from spoiled eye mask.</title>
        <authorList>
            <person name="Zhou G."/>
            <person name="Xie X.-B."/>
            <person name="Shi Q.-S."/>
            <person name="Wang Y.-S."/>
            <person name="Wen X."/>
            <person name="Peng H."/>
            <person name="Yang X.-J."/>
            <person name="Tao H.-B."/>
            <person name="Huang X.-M."/>
        </authorList>
    </citation>
    <scope>NUCLEOTIDE SEQUENCE [LARGE SCALE GENOMIC DNA]</scope>
    <source>
        <strain evidence="7">DM20194951</strain>
    </source>
</reference>
<dbReference type="InterPro" id="IPR036890">
    <property type="entry name" value="HATPase_C_sf"/>
</dbReference>
<dbReference type="Proteomes" id="UP001315967">
    <property type="component" value="Chromosome"/>
</dbReference>
<dbReference type="RefSeq" id="WP_313794779.1">
    <property type="nucleotide sequence ID" value="NZ_CP102453.1"/>
</dbReference>
<gene>
    <name evidence="6" type="ORF">NRE15_06505</name>
</gene>
<feature type="coiled-coil region" evidence="1">
    <location>
        <begin position="429"/>
        <end position="456"/>
    </location>
</feature>
<feature type="domain" description="Histidine kinase/HSP90-like ATPase" evidence="4">
    <location>
        <begin position="822"/>
        <end position="925"/>
    </location>
</feature>
<accession>A0ABY5P9L4</accession>
<dbReference type="PANTHER" id="PTHR34220:SF7">
    <property type="entry name" value="SENSOR HISTIDINE KINASE YPDA"/>
    <property type="match status" value="1"/>
</dbReference>
<evidence type="ECO:0000256" key="3">
    <source>
        <dbReference type="SAM" id="Phobius"/>
    </source>
</evidence>
<dbReference type="Pfam" id="PF06580">
    <property type="entry name" value="His_kinase"/>
    <property type="match status" value="1"/>
</dbReference>
<evidence type="ECO:0000259" key="5">
    <source>
        <dbReference type="Pfam" id="PF06580"/>
    </source>
</evidence>
<keyword evidence="7" id="KW-1185">Reference proteome</keyword>
<feature type="compositionally biased region" description="Polar residues" evidence="2">
    <location>
        <begin position="19"/>
        <end position="30"/>
    </location>
</feature>
<evidence type="ECO:0000256" key="1">
    <source>
        <dbReference type="SAM" id="Coils"/>
    </source>
</evidence>